<dbReference type="PROSITE" id="PS51462">
    <property type="entry name" value="NUDIX"/>
    <property type="match status" value="1"/>
</dbReference>
<keyword evidence="2 3" id="KW-0378">Hydrolase</keyword>
<keyword evidence="6" id="KW-1185">Reference proteome</keyword>
<feature type="domain" description="Nudix hydrolase" evidence="4">
    <location>
        <begin position="14"/>
        <end position="145"/>
    </location>
</feature>
<sequence>MKKDYFRDPDAPRANRLWPVVQVATQTDEGLLLIERADDGYWALPGGLVDVGETFVQAAVREAKEETGYDVEITGLVGLYSDPQHVTSYDDGTVSQECSMVFRARVTGGAAAASDETTRVRFVKAGDIENLRMHPSMRLRVEHALTLVGEPHLG</sequence>
<comment type="similarity">
    <text evidence="1 3">Belongs to the Nudix hydrolase family.</text>
</comment>
<dbReference type="Gene3D" id="3.90.79.10">
    <property type="entry name" value="Nucleoside Triphosphate Pyrophosphohydrolase"/>
    <property type="match status" value="1"/>
</dbReference>
<dbReference type="EMBL" id="JBHRZI010000015">
    <property type="protein sequence ID" value="MFC3893604.1"/>
    <property type="molecule type" value="Genomic_DNA"/>
</dbReference>
<evidence type="ECO:0000259" key="4">
    <source>
        <dbReference type="PROSITE" id="PS51462"/>
    </source>
</evidence>
<dbReference type="InterPro" id="IPR020084">
    <property type="entry name" value="NUDIX_hydrolase_CS"/>
</dbReference>
<evidence type="ECO:0000256" key="2">
    <source>
        <dbReference type="ARBA" id="ARBA00022801"/>
    </source>
</evidence>
<protein>
    <submittedName>
        <fullName evidence="5">NUDIX hydrolase</fullName>
    </submittedName>
</protein>
<evidence type="ECO:0000313" key="5">
    <source>
        <dbReference type="EMBL" id="MFC3893604.1"/>
    </source>
</evidence>
<proteinExistence type="inferred from homology"/>
<evidence type="ECO:0000256" key="3">
    <source>
        <dbReference type="RuleBase" id="RU003476"/>
    </source>
</evidence>
<dbReference type="Proteomes" id="UP001595690">
    <property type="component" value="Unassembled WGS sequence"/>
</dbReference>
<gene>
    <name evidence="5" type="ORF">ACFOWZ_19180</name>
</gene>
<name>A0ABV8BV71_9PSEU</name>
<dbReference type="PANTHER" id="PTHR43736">
    <property type="entry name" value="ADP-RIBOSE PYROPHOSPHATASE"/>
    <property type="match status" value="1"/>
</dbReference>
<dbReference type="PROSITE" id="PS00893">
    <property type="entry name" value="NUDIX_BOX"/>
    <property type="match status" value="1"/>
</dbReference>
<comment type="caution">
    <text evidence="5">The sequence shown here is derived from an EMBL/GenBank/DDBJ whole genome shotgun (WGS) entry which is preliminary data.</text>
</comment>
<reference evidence="6" key="1">
    <citation type="journal article" date="2019" name="Int. J. Syst. Evol. Microbiol.">
        <title>The Global Catalogue of Microorganisms (GCM) 10K type strain sequencing project: providing services to taxonomists for standard genome sequencing and annotation.</title>
        <authorList>
            <consortium name="The Broad Institute Genomics Platform"/>
            <consortium name="The Broad Institute Genome Sequencing Center for Infectious Disease"/>
            <person name="Wu L."/>
            <person name="Ma J."/>
        </authorList>
    </citation>
    <scope>NUCLEOTIDE SEQUENCE [LARGE SCALE GENOMIC DNA]</scope>
    <source>
        <strain evidence="6">CGMCC 4.7405</strain>
    </source>
</reference>
<accession>A0ABV8BV71</accession>
<dbReference type="InterPro" id="IPR020476">
    <property type="entry name" value="Nudix_hydrolase"/>
</dbReference>
<dbReference type="PANTHER" id="PTHR43736:SF1">
    <property type="entry name" value="DIHYDRONEOPTERIN TRIPHOSPHATE DIPHOSPHATASE"/>
    <property type="match status" value="1"/>
</dbReference>
<dbReference type="InterPro" id="IPR000086">
    <property type="entry name" value="NUDIX_hydrolase_dom"/>
</dbReference>
<organism evidence="5 6">
    <name type="scientific">Lentzea rhizosphaerae</name>
    <dbReference type="NCBI Taxonomy" id="2041025"/>
    <lineage>
        <taxon>Bacteria</taxon>
        <taxon>Bacillati</taxon>
        <taxon>Actinomycetota</taxon>
        <taxon>Actinomycetes</taxon>
        <taxon>Pseudonocardiales</taxon>
        <taxon>Pseudonocardiaceae</taxon>
        <taxon>Lentzea</taxon>
    </lineage>
</organism>
<dbReference type="RefSeq" id="WP_382374274.1">
    <property type="nucleotide sequence ID" value="NZ_JBHRZI010000015.1"/>
</dbReference>
<evidence type="ECO:0000256" key="1">
    <source>
        <dbReference type="ARBA" id="ARBA00005582"/>
    </source>
</evidence>
<dbReference type="Pfam" id="PF00293">
    <property type="entry name" value="NUDIX"/>
    <property type="match status" value="1"/>
</dbReference>
<dbReference type="PRINTS" id="PR00502">
    <property type="entry name" value="NUDIXFAMILY"/>
</dbReference>
<dbReference type="SUPFAM" id="SSF55811">
    <property type="entry name" value="Nudix"/>
    <property type="match status" value="1"/>
</dbReference>
<evidence type="ECO:0000313" key="6">
    <source>
        <dbReference type="Proteomes" id="UP001595690"/>
    </source>
</evidence>
<dbReference type="InterPro" id="IPR015797">
    <property type="entry name" value="NUDIX_hydrolase-like_dom_sf"/>
</dbReference>
<dbReference type="GO" id="GO:0016787">
    <property type="term" value="F:hydrolase activity"/>
    <property type="evidence" value="ECO:0007669"/>
    <property type="project" value="UniProtKB-KW"/>
</dbReference>